<dbReference type="GO" id="GO:0005524">
    <property type="term" value="F:ATP binding"/>
    <property type="evidence" value="ECO:0007669"/>
    <property type="project" value="UniProtKB-KW"/>
</dbReference>
<sequence>MTKILVLNLGSTSSKIAVYHDNVCTFEVNLMHDMSLTAQSLSEQAPLRQSLIEQTLEAQQIQLTTIDAIACRGGLLKPIIGGTYFVNDDMYADLASGHYGLHASNLSGMIGYQLSKAYDIPVYTTDPVVVDELLDEVRYTGIPNVARKSIFHALNHKAVARRYAQDMHQTYENVNVIVVHMGGGISIAAHRQGRVVDVNEALYGEGPMALTRAGSVPNDLLLQFAQQHNYSIAEMKDHLSRHTGIKAYTGTTDFKEIMSQYETNPTITQLIDALVIQIAKTIAARAAVLQGQVDQILFTGGLSYSDLFVTHIKEYVEWIAPIRVYAGEYEMVTLAEQAYHAYHRKIPVHTYC</sequence>
<keyword evidence="13" id="KW-1185">Reference proteome</keyword>
<evidence type="ECO:0000256" key="10">
    <source>
        <dbReference type="RuleBase" id="RU003835"/>
    </source>
</evidence>
<dbReference type="GO" id="GO:0005737">
    <property type="term" value="C:cytoplasm"/>
    <property type="evidence" value="ECO:0007669"/>
    <property type="project" value="UniProtKB-SubCell"/>
</dbReference>
<dbReference type="Proteomes" id="UP000254100">
    <property type="component" value="Unassembled WGS sequence"/>
</dbReference>
<evidence type="ECO:0000256" key="5">
    <source>
        <dbReference type="ARBA" id="ARBA00022741"/>
    </source>
</evidence>
<dbReference type="SUPFAM" id="SSF53067">
    <property type="entry name" value="Actin-like ATPase domain"/>
    <property type="match status" value="2"/>
</dbReference>
<dbReference type="NCBIfam" id="TIGR02707">
    <property type="entry name" value="butyr_kinase"/>
    <property type="match status" value="1"/>
</dbReference>
<evidence type="ECO:0000256" key="6">
    <source>
        <dbReference type="ARBA" id="ARBA00022777"/>
    </source>
</evidence>
<reference evidence="11 13" key="1">
    <citation type="submission" date="2015-01" db="EMBL/GenBank/DDBJ databases">
        <authorList>
            <person name="Guo J."/>
        </authorList>
    </citation>
    <scope>NUCLEOTIDE SEQUENCE [LARGE SCALE GENOMIC DNA]</scope>
    <source>
        <strain evidence="11 13">DSM 22147</strain>
    </source>
</reference>
<dbReference type="Proteomes" id="UP000032366">
    <property type="component" value="Unassembled WGS sequence"/>
</dbReference>
<comment type="similarity">
    <text evidence="2 9 10">Belongs to the acetokinase family.</text>
</comment>
<evidence type="ECO:0000313" key="12">
    <source>
        <dbReference type="EMBL" id="SUM57570.1"/>
    </source>
</evidence>
<dbReference type="PROSITE" id="PS01076">
    <property type="entry name" value="ACETATE_KINASE_2"/>
    <property type="match status" value="1"/>
</dbReference>
<dbReference type="PANTHER" id="PTHR21060">
    <property type="entry name" value="ACETATE KINASE"/>
    <property type="match status" value="1"/>
</dbReference>
<evidence type="ECO:0000256" key="1">
    <source>
        <dbReference type="ARBA" id="ARBA00004496"/>
    </source>
</evidence>
<dbReference type="InterPro" id="IPR043129">
    <property type="entry name" value="ATPase_NBD"/>
</dbReference>
<dbReference type="PANTHER" id="PTHR21060:SF3">
    <property type="entry name" value="BUTYRATE KINASE 2-RELATED"/>
    <property type="match status" value="1"/>
</dbReference>
<comment type="catalytic activity">
    <reaction evidence="8 9">
        <text>butanoate + ATP = butanoyl phosphate + ADP</text>
        <dbReference type="Rhea" id="RHEA:13585"/>
        <dbReference type="ChEBI" id="CHEBI:17968"/>
        <dbReference type="ChEBI" id="CHEBI:30616"/>
        <dbReference type="ChEBI" id="CHEBI:58079"/>
        <dbReference type="ChEBI" id="CHEBI:456216"/>
        <dbReference type="EC" id="2.7.2.7"/>
    </reaction>
</comment>
<dbReference type="Pfam" id="PF00871">
    <property type="entry name" value="Acetate_kinase"/>
    <property type="match status" value="1"/>
</dbReference>
<dbReference type="EMBL" id="JXWY01000009">
    <property type="protein sequence ID" value="KIX91553.1"/>
    <property type="molecule type" value="Genomic_DNA"/>
</dbReference>
<dbReference type="EC" id="2.7.2.7" evidence="9"/>
<keyword evidence="3 9" id="KW-0963">Cytoplasm</keyword>
<evidence type="ECO:0000256" key="7">
    <source>
        <dbReference type="ARBA" id="ARBA00022840"/>
    </source>
</evidence>
<evidence type="ECO:0000256" key="9">
    <source>
        <dbReference type="HAMAP-Rule" id="MF_00542"/>
    </source>
</evidence>
<dbReference type="GO" id="GO:0047761">
    <property type="term" value="F:butyrate kinase activity"/>
    <property type="evidence" value="ECO:0007669"/>
    <property type="project" value="UniProtKB-UniRule"/>
</dbReference>
<evidence type="ECO:0000313" key="14">
    <source>
        <dbReference type="Proteomes" id="UP000254100"/>
    </source>
</evidence>
<dbReference type="STRING" id="569857.TP70_01830"/>
<dbReference type="InterPro" id="IPR000890">
    <property type="entry name" value="Aliphatic_acid_kin_short-chain"/>
</dbReference>
<keyword evidence="5 9" id="KW-0547">Nucleotide-binding</keyword>
<dbReference type="OrthoDB" id="9771859at2"/>
<dbReference type="PRINTS" id="PR00471">
    <property type="entry name" value="ACETATEKNASE"/>
</dbReference>
<dbReference type="PIRSF" id="PIRSF036458">
    <property type="entry name" value="Butyrate_kin"/>
    <property type="match status" value="1"/>
</dbReference>
<keyword evidence="6 9" id="KW-0418">Kinase</keyword>
<evidence type="ECO:0000256" key="4">
    <source>
        <dbReference type="ARBA" id="ARBA00022679"/>
    </source>
</evidence>
<dbReference type="GO" id="GO:0008776">
    <property type="term" value="F:acetate kinase activity"/>
    <property type="evidence" value="ECO:0007669"/>
    <property type="project" value="TreeGrafter"/>
</dbReference>
<dbReference type="RefSeq" id="WP_044358916.1">
    <property type="nucleotide sequence ID" value="NZ_JXWY01000009.1"/>
</dbReference>
<dbReference type="InterPro" id="IPR023865">
    <property type="entry name" value="Aliphatic_acid_kinase_CS"/>
</dbReference>
<dbReference type="GO" id="GO:0006083">
    <property type="term" value="P:acetate metabolic process"/>
    <property type="evidence" value="ECO:0007669"/>
    <property type="project" value="TreeGrafter"/>
</dbReference>
<evidence type="ECO:0000256" key="2">
    <source>
        <dbReference type="ARBA" id="ARBA00008748"/>
    </source>
</evidence>
<protein>
    <recommendedName>
        <fullName evidence="9">Probable butyrate kinase</fullName>
        <shortName evidence="9">BK</shortName>
        <ecNumber evidence="9">2.7.2.7</ecNumber>
    </recommendedName>
    <alternativeName>
        <fullName evidence="9">Branched-chain carboxylic acid kinase</fullName>
    </alternativeName>
</protein>
<evidence type="ECO:0000256" key="3">
    <source>
        <dbReference type="ARBA" id="ARBA00022490"/>
    </source>
</evidence>
<dbReference type="InterPro" id="IPR011245">
    <property type="entry name" value="Butyrate_kin"/>
</dbReference>
<keyword evidence="7 9" id="KW-0067">ATP-binding</keyword>
<dbReference type="HAMAP" id="MF_00542">
    <property type="entry name" value="Butyrate_kinase"/>
    <property type="match status" value="1"/>
</dbReference>
<dbReference type="AlphaFoldDB" id="A0A0D6XUN3"/>
<dbReference type="CDD" id="cd24011">
    <property type="entry name" value="ASKHA_NBD_BK"/>
    <property type="match status" value="1"/>
</dbReference>
<comment type="subcellular location">
    <subcellularLocation>
        <location evidence="1 9">Cytoplasm</location>
    </subcellularLocation>
</comment>
<reference evidence="12 14" key="2">
    <citation type="submission" date="2018-06" db="EMBL/GenBank/DDBJ databases">
        <authorList>
            <consortium name="Pathogen Informatics"/>
            <person name="Doyle S."/>
        </authorList>
    </citation>
    <scope>NUCLEOTIDE SEQUENCE [LARGE SCALE GENOMIC DNA]</scope>
    <source>
        <strain evidence="12 14">NCTC13832</strain>
    </source>
</reference>
<dbReference type="NCBIfam" id="NF002834">
    <property type="entry name" value="PRK03011.1-5"/>
    <property type="match status" value="1"/>
</dbReference>
<evidence type="ECO:0000256" key="8">
    <source>
        <dbReference type="ARBA" id="ARBA00048596"/>
    </source>
</evidence>
<proteinExistence type="inferred from homology"/>
<gene>
    <name evidence="9 12" type="primary">buk</name>
    <name evidence="12" type="ORF">NCTC13832_01253</name>
    <name evidence="11" type="ORF">TP70_01830</name>
</gene>
<name>A0A0D6XUN3_9STAP</name>
<accession>A0A0D6XUN3</accession>
<evidence type="ECO:0000313" key="13">
    <source>
        <dbReference type="Proteomes" id="UP000032366"/>
    </source>
</evidence>
<dbReference type="EMBL" id="UHDT01000001">
    <property type="protein sequence ID" value="SUM57570.1"/>
    <property type="molecule type" value="Genomic_DNA"/>
</dbReference>
<organism evidence="12 14">
    <name type="scientific">Staphylococcus microti</name>
    <dbReference type="NCBI Taxonomy" id="569857"/>
    <lineage>
        <taxon>Bacteria</taxon>
        <taxon>Bacillati</taxon>
        <taxon>Bacillota</taxon>
        <taxon>Bacilli</taxon>
        <taxon>Bacillales</taxon>
        <taxon>Staphylococcaceae</taxon>
        <taxon>Staphylococcus</taxon>
    </lineage>
</organism>
<dbReference type="PROSITE" id="PS01075">
    <property type="entry name" value="ACETATE_KINASE_1"/>
    <property type="match status" value="1"/>
</dbReference>
<dbReference type="Gene3D" id="3.30.420.40">
    <property type="match status" value="2"/>
</dbReference>
<keyword evidence="4 9" id="KW-0808">Transferase</keyword>
<evidence type="ECO:0000313" key="11">
    <source>
        <dbReference type="EMBL" id="KIX91553.1"/>
    </source>
</evidence>